<dbReference type="OrthoDB" id="8062037at2759"/>
<dbReference type="PANTHER" id="PTHR46074">
    <property type="entry name" value="CYSTEINE-RICH PROTEIN CRIP FAMILY MEMBER"/>
    <property type="match status" value="1"/>
</dbReference>
<dbReference type="Pfam" id="PF00412">
    <property type="entry name" value="LIM"/>
    <property type="match status" value="2"/>
</dbReference>
<dbReference type="Gene3D" id="2.10.110.10">
    <property type="entry name" value="Cysteine Rich Protein"/>
    <property type="match status" value="2"/>
</dbReference>
<keyword evidence="4 5" id="KW-0440">LIM domain</keyword>
<dbReference type="EMBL" id="KZ819641">
    <property type="protein sequence ID" value="PWN87074.1"/>
    <property type="molecule type" value="Genomic_DNA"/>
</dbReference>
<sequence>MPPRIGGVAPKCAKCDKSVYAAEQVIGPASKIYHKPCLACTICGRRLDSSLLVDHEGQPMCTNCYKAHLGQGKGGFSTSVPLRPAIKATLDSSYTRSPPKTAFGGKASTAPSGTPLCARCAKPVYFAEQKQAANRKWHRGCLRCDGCSSTLDSGRLEEGPAEAANGADVQCNIWCRTCYAKRFGPKGIGVAGMSLPEMQR</sequence>
<proteinExistence type="predicted"/>
<dbReference type="SMART" id="SM00132">
    <property type="entry name" value="LIM"/>
    <property type="match status" value="2"/>
</dbReference>
<evidence type="ECO:0000259" key="6">
    <source>
        <dbReference type="PROSITE" id="PS50023"/>
    </source>
</evidence>
<evidence type="ECO:0000256" key="1">
    <source>
        <dbReference type="ARBA" id="ARBA00022723"/>
    </source>
</evidence>
<evidence type="ECO:0000256" key="4">
    <source>
        <dbReference type="ARBA" id="ARBA00023038"/>
    </source>
</evidence>
<reference evidence="7 8" key="1">
    <citation type="journal article" date="2018" name="Mol. Biol. Evol.">
        <title>Broad Genomic Sampling Reveals a Smut Pathogenic Ancestry of the Fungal Clade Ustilaginomycotina.</title>
        <authorList>
            <person name="Kijpornyongpan T."/>
            <person name="Mondo S.J."/>
            <person name="Barry K."/>
            <person name="Sandor L."/>
            <person name="Lee J."/>
            <person name="Lipzen A."/>
            <person name="Pangilinan J."/>
            <person name="LaButti K."/>
            <person name="Hainaut M."/>
            <person name="Henrissat B."/>
            <person name="Grigoriev I.V."/>
            <person name="Spatafora J.W."/>
            <person name="Aime M.C."/>
        </authorList>
    </citation>
    <scope>NUCLEOTIDE SEQUENCE [LARGE SCALE GENOMIC DNA]</scope>
    <source>
        <strain evidence="7 8">MCA 4198</strain>
    </source>
</reference>
<dbReference type="Proteomes" id="UP000245768">
    <property type="component" value="Unassembled WGS sequence"/>
</dbReference>
<dbReference type="GO" id="GO:0030695">
    <property type="term" value="F:GTPase regulator activity"/>
    <property type="evidence" value="ECO:0007669"/>
    <property type="project" value="UniProtKB-ARBA"/>
</dbReference>
<dbReference type="GeneID" id="37044760"/>
<dbReference type="GO" id="GO:0046872">
    <property type="term" value="F:metal ion binding"/>
    <property type="evidence" value="ECO:0007669"/>
    <property type="project" value="UniProtKB-KW"/>
</dbReference>
<keyword evidence="8" id="KW-1185">Reference proteome</keyword>
<name>A0A316YDY4_9BASI</name>
<evidence type="ECO:0000256" key="2">
    <source>
        <dbReference type="ARBA" id="ARBA00022737"/>
    </source>
</evidence>
<dbReference type="FunFam" id="2.10.110.10:FF:000001">
    <property type="entry name" value="Cysteine and glycine-rich protein 1"/>
    <property type="match status" value="2"/>
</dbReference>
<feature type="domain" description="LIM zinc-binding" evidence="6">
    <location>
        <begin position="10"/>
        <end position="71"/>
    </location>
</feature>
<keyword evidence="3 5" id="KW-0862">Zinc</keyword>
<dbReference type="PANTHER" id="PTHR46074:SF5">
    <property type="entry name" value="LIM DOMAIN-CONTAINING PROTEIN C"/>
    <property type="match status" value="1"/>
</dbReference>
<protein>
    <submittedName>
        <fullName evidence="7">Cysteine and glycine-rich protein 2</fullName>
    </submittedName>
</protein>
<dbReference type="InterPro" id="IPR001781">
    <property type="entry name" value="Znf_LIM"/>
</dbReference>
<feature type="domain" description="LIM zinc-binding" evidence="6">
    <location>
        <begin position="115"/>
        <end position="185"/>
    </location>
</feature>
<keyword evidence="1 5" id="KW-0479">Metal-binding</keyword>
<dbReference type="CDD" id="cd09326">
    <property type="entry name" value="LIM_CRP_like"/>
    <property type="match status" value="1"/>
</dbReference>
<dbReference type="PROSITE" id="PS00478">
    <property type="entry name" value="LIM_DOMAIN_1"/>
    <property type="match status" value="2"/>
</dbReference>
<organism evidence="7 8">
    <name type="scientific">Acaromyces ingoldii</name>
    <dbReference type="NCBI Taxonomy" id="215250"/>
    <lineage>
        <taxon>Eukaryota</taxon>
        <taxon>Fungi</taxon>
        <taxon>Dikarya</taxon>
        <taxon>Basidiomycota</taxon>
        <taxon>Ustilaginomycotina</taxon>
        <taxon>Exobasidiomycetes</taxon>
        <taxon>Exobasidiales</taxon>
        <taxon>Cryptobasidiaceae</taxon>
        <taxon>Acaromyces</taxon>
    </lineage>
</organism>
<dbReference type="SUPFAM" id="SSF57716">
    <property type="entry name" value="Glucocorticoid receptor-like (DNA-binding domain)"/>
    <property type="match status" value="4"/>
</dbReference>
<dbReference type="STRING" id="215250.A0A316YDY4"/>
<dbReference type="InParanoid" id="A0A316YDY4"/>
<evidence type="ECO:0000313" key="8">
    <source>
        <dbReference type="Proteomes" id="UP000245768"/>
    </source>
</evidence>
<gene>
    <name evidence="7" type="ORF">FA10DRAFT_269685</name>
</gene>
<dbReference type="PROSITE" id="PS50023">
    <property type="entry name" value="LIM_DOMAIN_2"/>
    <property type="match status" value="2"/>
</dbReference>
<accession>A0A316YDY4</accession>
<dbReference type="RefSeq" id="XP_025374272.1">
    <property type="nucleotide sequence ID" value="XM_025522844.1"/>
</dbReference>
<keyword evidence="2" id="KW-0677">Repeat</keyword>
<dbReference type="AlphaFoldDB" id="A0A316YDY4"/>
<evidence type="ECO:0000256" key="5">
    <source>
        <dbReference type="PROSITE-ProRule" id="PRU00125"/>
    </source>
</evidence>
<evidence type="ECO:0000313" key="7">
    <source>
        <dbReference type="EMBL" id="PWN87074.1"/>
    </source>
</evidence>
<evidence type="ECO:0000256" key="3">
    <source>
        <dbReference type="ARBA" id="ARBA00022833"/>
    </source>
</evidence>